<evidence type="ECO:0000313" key="6">
    <source>
        <dbReference type="EMBL" id="KAJ6752158.1"/>
    </source>
</evidence>
<gene>
    <name evidence="6" type="ORF">OIU85_002570</name>
</gene>
<dbReference type="EMBL" id="JAPFFL010000001">
    <property type="protein sequence ID" value="KAJ6752158.1"/>
    <property type="molecule type" value="Genomic_DNA"/>
</dbReference>
<evidence type="ECO:0000256" key="4">
    <source>
        <dbReference type="ARBA" id="ARBA00022777"/>
    </source>
</evidence>
<dbReference type="GO" id="GO:0004674">
    <property type="term" value="F:protein serine/threonine kinase activity"/>
    <property type="evidence" value="ECO:0007669"/>
    <property type="project" value="UniProtKB-KW"/>
</dbReference>
<reference evidence="6" key="2">
    <citation type="journal article" date="2023" name="Int. J. Mol. Sci.">
        <title>De Novo Assembly and Annotation of 11 Diverse Shrub Willow (Salix) Genomes Reveals Novel Gene Organization in Sex-Linked Regions.</title>
        <authorList>
            <person name="Hyden B."/>
            <person name="Feng K."/>
            <person name="Yates T.B."/>
            <person name="Jawdy S."/>
            <person name="Cereghino C."/>
            <person name="Smart L.B."/>
            <person name="Muchero W."/>
        </authorList>
    </citation>
    <scope>NUCLEOTIDE SEQUENCE [LARGE SCALE GENOMIC DNA]</scope>
    <source>
        <tissue evidence="6">Shoot tip</tissue>
    </source>
</reference>
<keyword evidence="2" id="KW-0808">Transferase</keyword>
<evidence type="ECO:0000256" key="1">
    <source>
        <dbReference type="ARBA" id="ARBA00022527"/>
    </source>
</evidence>
<evidence type="ECO:0000313" key="7">
    <source>
        <dbReference type="Proteomes" id="UP001151529"/>
    </source>
</evidence>
<accession>A0A9Q0ZZ06</accession>
<keyword evidence="4" id="KW-0418">Kinase</keyword>
<evidence type="ECO:0000256" key="5">
    <source>
        <dbReference type="ARBA" id="ARBA00022840"/>
    </source>
</evidence>
<reference evidence="6" key="1">
    <citation type="submission" date="2022-11" db="EMBL/GenBank/DDBJ databases">
        <authorList>
            <person name="Hyden B.L."/>
            <person name="Feng K."/>
            <person name="Yates T."/>
            <person name="Jawdy S."/>
            <person name="Smart L.B."/>
            <person name="Muchero W."/>
        </authorList>
    </citation>
    <scope>NUCLEOTIDE SEQUENCE</scope>
    <source>
        <tissue evidence="6">Shoot tip</tissue>
    </source>
</reference>
<dbReference type="PANTHER" id="PTHR27002">
    <property type="entry name" value="RECEPTOR-LIKE SERINE/THREONINE-PROTEIN KINASE SD1-8"/>
    <property type="match status" value="1"/>
</dbReference>
<keyword evidence="7" id="KW-1185">Reference proteome</keyword>
<dbReference type="Gene3D" id="1.10.510.10">
    <property type="entry name" value="Transferase(Phosphotransferase) domain 1"/>
    <property type="match status" value="1"/>
</dbReference>
<dbReference type="GO" id="GO:0005524">
    <property type="term" value="F:ATP binding"/>
    <property type="evidence" value="ECO:0007669"/>
    <property type="project" value="UniProtKB-KW"/>
</dbReference>
<organism evidence="6 7">
    <name type="scientific">Salix viminalis</name>
    <name type="common">Common osier</name>
    <name type="synonym">Basket willow</name>
    <dbReference type="NCBI Taxonomy" id="40686"/>
    <lineage>
        <taxon>Eukaryota</taxon>
        <taxon>Viridiplantae</taxon>
        <taxon>Streptophyta</taxon>
        <taxon>Embryophyta</taxon>
        <taxon>Tracheophyta</taxon>
        <taxon>Spermatophyta</taxon>
        <taxon>Magnoliopsida</taxon>
        <taxon>eudicotyledons</taxon>
        <taxon>Gunneridae</taxon>
        <taxon>Pentapetalae</taxon>
        <taxon>rosids</taxon>
        <taxon>fabids</taxon>
        <taxon>Malpighiales</taxon>
        <taxon>Salicaceae</taxon>
        <taxon>Saliceae</taxon>
        <taxon>Salix</taxon>
    </lineage>
</organism>
<evidence type="ECO:0000256" key="3">
    <source>
        <dbReference type="ARBA" id="ARBA00022741"/>
    </source>
</evidence>
<keyword evidence="3" id="KW-0547">Nucleotide-binding</keyword>
<dbReference type="PANTHER" id="PTHR27002:SF214">
    <property type="entry name" value="RECEPTOR-LIKE SERINE_THREONINE-PROTEIN KINASE"/>
    <property type="match status" value="1"/>
</dbReference>
<evidence type="ECO:0008006" key="8">
    <source>
        <dbReference type="Google" id="ProtNLM"/>
    </source>
</evidence>
<comment type="caution">
    <text evidence="6">The sequence shown here is derived from an EMBL/GenBank/DDBJ whole genome shotgun (WGS) entry which is preliminary data.</text>
</comment>
<dbReference type="GO" id="GO:0005886">
    <property type="term" value="C:plasma membrane"/>
    <property type="evidence" value="ECO:0007669"/>
    <property type="project" value="TreeGrafter"/>
</dbReference>
<dbReference type="Proteomes" id="UP001151529">
    <property type="component" value="Chromosome 16"/>
</dbReference>
<keyword evidence="5" id="KW-0067">ATP-binding</keyword>
<name>A0A9Q0ZZ06_SALVM</name>
<proteinExistence type="predicted"/>
<sequence length="101" mass="11407">VWILWREGRALELMDTCLRDCFDESQALRCIQVGLLCVQTHSEEKPAMSSVVFMLSNEGGALPQPKQPDFFAERGSGTDAALCIKEHHTENQPYITELDPR</sequence>
<dbReference type="OrthoDB" id="1724848at2759"/>
<keyword evidence="1" id="KW-0723">Serine/threonine-protein kinase</keyword>
<feature type="non-terminal residue" evidence="6">
    <location>
        <position position="1"/>
    </location>
</feature>
<dbReference type="AlphaFoldDB" id="A0A9Q0ZZ06"/>
<protein>
    <recommendedName>
        <fullName evidence="8">S-locus receptor kinase C-terminal domain-containing protein</fullName>
    </recommendedName>
</protein>
<evidence type="ECO:0000256" key="2">
    <source>
        <dbReference type="ARBA" id="ARBA00022679"/>
    </source>
</evidence>